<feature type="domain" description="BRICHOS" evidence="3">
    <location>
        <begin position="87"/>
        <end position="178"/>
    </location>
</feature>
<evidence type="ECO:0000313" key="4">
    <source>
        <dbReference type="Ensembl" id="ENSTGUP00000038644.1"/>
    </source>
</evidence>
<dbReference type="InParanoid" id="A0A674HVQ7"/>
<dbReference type="Pfam" id="PF04089">
    <property type="entry name" value="BRICHOS"/>
    <property type="match status" value="1"/>
</dbReference>
<protein>
    <recommendedName>
        <fullName evidence="3">BRICHOS domain-containing protein</fullName>
    </recommendedName>
</protein>
<dbReference type="SMART" id="SM01039">
    <property type="entry name" value="BRICHOS"/>
    <property type="match status" value="1"/>
</dbReference>
<evidence type="ECO:0000256" key="2">
    <source>
        <dbReference type="SAM" id="SignalP"/>
    </source>
</evidence>
<dbReference type="Gene3D" id="3.30.390.150">
    <property type="match status" value="1"/>
</dbReference>
<dbReference type="PANTHER" id="PTHR10800">
    <property type="entry name" value="PULMONARY SURFACTANT-ASSOCIATED PROTEIN C"/>
    <property type="match status" value="1"/>
</dbReference>
<evidence type="ECO:0000256" key="1">
    <source>
        <dbReference type="ARBA" id="ARBA00023157"/>
    </source>
</evidence>
<dbReference type="PROSITE" id="PS50869">
    <property type="entry name" value="BRICHOS"/>
    <property type="match status" value="1"/>
</dbReference>
<evidence type="ECO:0000259" key="3">
    <source>
        <dbReference type="PROSITE" id="PS50869"/>
    </source>
</evidence>
<feature type="chain" id="PRO_5025452731" description="BRICHOS domain-containing protein" evidence="2">
    <location>
        <begin position="18"/>
        <end position="178"/>
    </location>
</feature>
<dbReference type="InterPro" id="IPR007084">
    <property type="entry name" value="BRICHOS_dom"/>
</dbReference>
<keyword evidence="1" id="KW-1015">Disulfide bond</keyword>
<reference evidence="4" key="2">
    <citation type="submission" date="2025-08" db="UniProtKB">
        <authorList>
            <consortium name="Ensembl"/>
        </authorList>
    </citation>
    <scope>IDENTIFICATION</scope>
</reference>
<keyword evidence="5" id="KW-1185">Reference proteome</keyword>
<dbReference type="PANTHER" id="PTHR10800:SF4">
    <property type="entry name" value="PULMONARY SURFACTANT-ASSOCIATED PROTEIN C"/>
    <property type="match status" value="1"/>
</dbReference>
<dbReference type="InterPro" id="IPR001729">
    <property type="entry name" value="SP-C"/>
</dbReference>
<reference evidence="4 5" key="1">
    <citation type="journal article" date="2010" name="Nature">
        <title>The genome of a songbird.</title>
        <authorList>
            <person name="Warren W.C."/>
            <person name="Clayton D.F."/>
            <person name="Ellegren H."/>
            <person name="Arnold A.P."/>
            <person name="Hillier L.W."/>
            <person name="Kunstner A."/>
            <person name="Searle S."/>
            <person name="White S."/>
            <person name="Vilella A.J."/>
            <person name="Fairley S."/>
            <person name="Heger A."/>
            <person name="Kong L."/>
            <person name="Ponting C.P."/>
            <person name="Jarvis E.D."/>
            <person name="Mello C.V."/>
            <person name="Minx P."/>
            <person name="Lovell P."/>
            <person name="Velho T.A."/>
            <person name="Ferris M."/>
            <person name="Balakrishnan C.N."/>
            <person name="Sinha S."/>
            <person name="Blatti C."/>
            <person name="London S.E."/>
            <person name="Li Y."/>
            <person name="Lin Y.C."/>
            <person name="George J."/>
            <person name="Sweedler J."/>
            <person name="Southey B."/>
            <person name="Gunaratne P."/>
            <person name="Watson M."/>
            <person name="Nam K."/>
            <person name="Backstrom N."/>
            <person name="Smeds L."/>
            <person name="Nabholz B."/>
            <person name="Itoh Y."/>
            <person name="Whitney O."/>
            <person name="Pfenning A.R."/>
            <person name="Howard J."/>
            <person name="Volker M."/>
            <person name="Skinner B.M."/>
            <person name="Griffin D.K."/>
            <person name="Ye L."/>
            <person name="McLaren W.M."/>
            <person name="Flicek P."/>
            <person name="Quesada V."/>
            <person name="Velasco G."/>
            <person name="Lopez-Otin C."/>
            <person name="Puente X.S."/>
            <person name="Olender T."/>
            <person name="Lancet D."/>
            <person name="Smit A.F."/>
            <person name="Hubley R."/>
            <person name="Konkel M.K."/>
            <person name="Walker J.A."/>
            <person name="Batzer M.A."/>
            <person name="Gu W."/>
            <person name="Pollock D.D."/>
            <person name="Chen L."/>
            <person name="Cheng Z."/>
            <person name="Eichler E.E."/>
            <person name="Stapley J."/>
            <person name="Slate J."/>
            <person name="Ekblom R."/>
            <person name="Birkhead T."/>
            <person name="Burke T."/>
            <person name="Burt D."/>
            <person name="Scharff C."/>
            <person name="Adam I."/>
            <person name="Richard H."/>
            <person name="Sultan M."/>
            <person name="Soldatov A."/>
            <person name="Lehrach H."/>
            <person name="Edwards S.V."/>
            <person name="Yang S.P."/>
            <person name="Li X."/>
            <person name="Graves T."/>
            <person name="Fulton L."/>
            <person name="Nelson J."/>
            <person name="Chinwalla A."/>
            <person name="Hou S."/>
            <person name="Mardis E.R."/>
            <person name="Wilson R.K."/>
        </authorList>
    </citation>
    <scope>NUCLEOTIDE SEQUENCE [LARGE SCALE GENOMIC DNA]</scope>
</reference>
<dbReference type="Ensembl" id="ENSTGUT00000044246.1">
    <property type="protein sequence ID" value="ENSTGUP00000038644.1"/>
    <property type="gene ID" value="ENSTGUG00000019628.1"/>
</dbReference>
<reference evidence="4" key="3">
    <citation type="submission" date="2025-09" db="UniProtKB">
        <authorList>
            <consortium name="Ensembl"/>
        </authorList>
    </citation>
    <scope>IDENTIFICATION</scope>
</reference>
<organism evidence="4 5">
    <name type="scientific">Taeniopygia guttata</name>
    <name type="common">Zebra finch</name>
    <name type="synonym">Poephila guttata</name>
    <dbReference type="NCBI Taxonomy" id="59729"/>
    <lineage>
        <taxon>Eukaryota</taxon>
        <taxon>Metazoa</taxon>
        <taxon>Chordata</taxon>
        <taxon>Craniata</taxon>
        <taxon>Vertebrata</taxon>
        <taxon>Euteleostomi</taxon>
        <taxon>Archelosauria</taxon>
        <taxon>Archosauria</taxon>
        <taxon>Dinosauria</taxon>
        <taxon>Saurischia</taxon>
        <taxon>Theropoda</taxon>
        <taxon>Coelurosauria</taxon>
        <taxon>Aves</taxon>
        <taxon>Neognathae</taxon>
        <taxon>Neoaves</taxon>
        <taxon>Telluraves</taxon>
        <taxon>Australaves</taxon>
        <taxon>Passeriformes</taxon>
        <taxon>Passeroidea</taxon>
        <taxon>Estrildidae</taxon>
        <taxon>Estrildinae</taxon>
        <taxon>Taeniopygia</taxon>
    </lineage>
</organism>
<sequence>MLHPGGFVLALPPLSWAAEKSPCLGTRVLEPVPSEPLEQQVPRGIQLGVGAQQTPVEPPLGPLQGLRGELWGGAAWEEDAVTFYLDNGDGNAATVIYDYKNLLVSYRARLHRACFVTRVGKDNIPGLDAAVEIFQRRQVRTWLGQGGLSDKISVPLADRSLLGTTAGILCNLLPVYWA</sequence>
<feature type="signal peptide" evidence="2">
    <location>
        <begin position="1"/>
        <end position="17"/>
    </location>
</feature>
<dbReference type="AlphaFoldDB" id="A0A674HVQ7"/>
<dbReference type="Proteomes" id="UP000007754">
    <property type="component" value="Chromosome 22"/>
</dbReference>
<accession>A0A674HVQ7</accession>
<dbReference type="GO" id="GO:0005615">
    <property type="term" value="C:extracellular space"/>
    <property type="evidence" value="ECO:0007669"/>
    <property type="project" value="TreeGrafter"/>
</dbReference>
<dbReference type="GeneTree" id="ENSGT00970000194193"/>
<keyword evidence="2" id="KW-0732">Signal</keyword>
<dbReference type="GO" id="GO:0007585">
    <property type="term" value="P:respiratory gaseous exchange by respiratory system"/>
    <property type="evidence" value="ECO:0007669"/>
    <property type="project" value="InterPro"/>
</dbReference>
<name>A0A674HVQ7_TAEGU</name>
<evidence type="ECO:0000313" key="5">
    <source>
        <dbReference type="Proteomes" id="UP000007754"/>
    </source>
</evidence>
<proteinExistence type="predicted"/>